<evidence type="ECO:0000256" key="2">
    <source>
        <dbReference type="ARBA" id="ARBA00004906"/>
    </source>
</evidence>
<evidence type="ECO:0000256" key="3">
    <source>
        <dbReference type="ARBA" id="ARBA00012485"/>
    </source>
</evidence>
<evidence type="ECO:0000259" key="8">
    <source>
        <dbReference type="PROSITE" id="PS50004"/>
    </source>
</evidence>
<protein>
    <recommendedName>
        <fullName evidence="3">HECT-type E3 ubiquitin transferase</fullName>
        <ecNumber evidence="3">2.3.2.26</ecNumber>
    </recommendedName>
</protein>
<feature type="domain" description="C2" evidence="8">
    <location>
        <begin position="8"/>
        <end position="138"/>
    </location>
</feature>
<dbReference type="Gene3D" id="2.60.40.150">
    <property type="entry name" value="C2 domain"/>
    <property type="match status" value="1"/>
</dbReference>
<dbReference type="AlphaFoldDB" id="A0AA88HCX5"/>
<feature type="active site" description="Glycyl thioester intermediate" evidence="7">
    <location>
        <position position="563"/>
    </location>
</feature>
<dbReference type="Pfam" id="PF00632">
    <property type="entry name" value="HECT"/>
    <property type="match status" value="1"/>
</dbReference>
<evidence type="ECO:0000256" key="1">
    <source>
        <dbReference type="ARBA" id="ARBA00000885"/>
    </source>
</evidence>
<comment type="catalytic activity">
    <reaction evidence="1">
        <text>S-ubiquitinyl-[E2 ubiquitin-conjugating enzyme]-L-cysteine + [acceptor protein]-L-lysine = [E2 ubiquitin-conjugating enzyme]-L-cysteine + N(6)-ubiquitinyl-[acceptor protein]-L-lysine.</text>
        <dbReference type="EC" id="2.3.2.26"/>
    </reaction>
</comment>
<keyword evidence="6 7" id="KW-0833">Ubl conjugation pathway</keyword>
<reference evidence="10" key="1">
    <citation type="submission" date="2023-07" db="EMBL/GenBank/DDBJ databases">
        <title>Chromosome-level genome assembly of Artemia franciscana.</title>
        <authorList>
            <person name="Jo E."/>
        </authorList>
    </citation>
    <scope>NUCLEOTIDE SEQUENCE</scope>
    <source>
        <tissue evidence="10">Whole body</tissue>
    </source>
</reference>
<dbReference type="EC" id="2.3.2.26" evidence="3"/>
<dbReference type="SUPFAM" id="SSF56204">
    <property type="entry name" value="Hect, E3 ligase catalytic domain"/>
    <property type="match status" value="1"/>
</dbReference>
<dbReference type="SMART" id="SM00239">
    <property type="entry name" value="C2"/>
    <property type="match status" value="1"/>
</dbReference>
<name>A0AA88HCX5_ARTSF</name>
<dbReference type="Gene3D" id="3.90.1750.10">
    <property type="entry name" value="Hect, E3 ligase catalytic domains"/>
    <property type="match status" value="1"/>
</dbReference>
<dbReference type="Gene3D" id="3.30.2410.10">
    <property type="entry name" value="Hect, E3 ligase catalytic domain"/>
    <property type="match status" value="1"/>
</dbReference>
<dbReference type="Gene3D" id="3.30.2160.10">
    <property type="entry name" value="Hect, E3 ligase catalytic domain"/>
    <property type="match status" value="1"/>
</dbReference>
<comment type="pathway">
    <text evidence="2">Protein modification; protein ubiquitination.</text>
</comment>
<evidence type="ECO:0000313" key="11">
    <source>
        <dbReference type="Proteomes" id="UP001187531"/>
    </source>
</evidence>
<dbReference type="GO" id="GO:0045879">
    <property type="term" value="P:negative regulation of smoothened signaling pathway"/>
    <property type="evidence" value="ECO:0007669"/>
    <property type="project" value="UniProtKB-ARBA"/>
</dbReference>
<evidence type="ECO:0000313" key="10">
    <source>
        <dbReference type="EMBL" id="KAK2705171.1"/>
    </source>
</evidence>
<evidence type="ECO:0000259" key="9">
    <source>
        <dbReference type="PROSITE" id="PS50237"/>
    </source>
</evidence>
<sequence>MKVLINQMSTRRHLQVYGCAQSNVTQLLKLTIICANLPKPCARDKYNPYVRIALVGSQNSVTDLVGSQSLIDIARTKVRKRTLNPQWNEVFFIHVKPNLDKLVLTVLDNNMLMRDTVFGTVELDLGTTPRFAHHILKQGVCEQRSMKGVILVAHSYVSRTSEADLMSITANINARVPQRNMFLDRFSKLLKRRSVVGDKGTLSDQEIVETPITLSRHYSKNYKIFVNSLPKPPITPEYFQLLVSRDSIVEESFQAMSQVTNPEVLRAELRVTFFGEDGSDLGGLTKEWFCLVAKKLCNPDYGLFEYSSTDNFQLQINPLSGLCNERHLMYFRFLGRLAGMAAYHSKMLDVFFTRPFYKTLLKKTIKIEDIREADIMCYKSWKWILENDPTDLGLTFSTDEGSLGFIHQIDLLPGGSNIPVTSENKHQYINALLESRFVTRTESQMDEFRQGFHEVVPIEKIVIFNENELELLLCGTNEVDVNDWKENTVYTGGYFKKHKVIVWFWKAVLSFTSEERLKLLQFVTGTSRVPVNGFKGLSQGSTHKSFTIECWGKSDHLPRSHTCANKIDLPPYTSYKQLKAKIKSALELTEGFFFT</sequence>
<dbReference type="GO" id="GO:0061630">
    <property type="term" value="F:ubiquitin protein ligase activity"/>
    <property type="evidence" value="ECO:0007669"/>
    <property type="project" value="UniProtKB-EC"/>
</dbReference>
<comment type="caution">
    <text evidence="10">The sequence shown here is derived from an EMBL/GenBank/DDBJ whole genome shotgun (WGS) entry which is preliminary data.</text>
</comment>
<keyword evidence="4" id="KW-0808">Transferase</keyword>
<dbReference type="GO" id="GO:0019871">
    <property type="term" value="F:sodium channel inhibitor activity"/>
    <property type="evidence" value="ECO:0007669"/>
    <property type="project" value="TreeGrafter"/>
</dbReference>
<dbReference type="GO" id="GO:0005737">
    <property type="term" value="C:cytoplasm"/>
    <property type="evidence" value="ECO:0007669"/>
    <property type="project" value="UniProtKB-ARBA"/>
</dbReference>
<dbReference type="InterPro" id="IPR035983">
    <property type="entry name" value="Hect_E3_ubiquitin_ligase"/>
</dbReference>
<dbReference type="InterPro" id="IPR000008">
    <property type="entry name" value="C2_dom"/>
</dbReference>
<dbReference type="Proteomes" id="UP001187531">
    <property type="component" value="Unassembled WGS sequence"/>
</dbReference>
<dbReference type="InterPro" id="IPR000569">
    <property type="entry name" value="HECT_dom"/>
</dbReference>
<dbReference type="PROSITE" id="PS50004">
    <property type="entry name" value="C2"/>
    <property type="match status" value="1"/>
</dbReference>
<evidence type="ECO:0000256" key="7">
    <source>
        <dbReference type="PROSITE-ProRule" id="PRU00104"/>
    </source>
</evidence>
<dbReference type="PANTHER" id="PTHR11254:SF440">
    <property type="entry name" value="E3 UBIQUITIN-PROTEIN LIGASE NEDD-4"/>
    <property type="match status" value="1"/>
</dbReference>
<evidence type="ECO:0000256" key="4">
    <source>
        <dbReference type="ARBA" id="ARBA00022679"/>
    </source>
</evidence>
<dbReference type="InterPro" id="IPR035892">
    <property type="entry name" value="C2_domain_sf"/>
</dbReference>
<gene>
    <name evidence="10" type="ORF">QYM36_017276</name>
</gene>
<dbReference type="GO" id="GO:0048814">
    <property type="term" value="P:regulation of dendrite morphogenesis"/>
    <property type="evidence" value="ECO:0007669"/>
    <property type="project" value="TreeGrafter"/>
</dbReference>
<dbReference type="SUPFAM" id="SSF49562">
    <property type="entry name" value="C2 domain (Calcium/lipid-binding domain, CaLB)"/>
    <property type="match status" value="1"/>
</dbReference>
<dbReference type="InterPro" id="IPR050409">
    <property type="entry name" value="E3_ubiq-protein_ligase"/>
</dbReference>
<dbReference type="GO" id="GO:0048260">
    <property type="term" value="P:positive regulation of receptor-mediated endocytosis"/>
    <property type="evidence" value="ECO:0007669"/>
    <property type="project" value="UniProtKB-ARBA"/>
</dbReference>
<accession>A0AA88HCX5</accession>
<dbReference type="PROSITE" id="PS50237">
    <property type="entry name" value="HECT"/>
    <property type="match status" value="1"/>
</dbReference>
<dbReference type="FunFam" id="3.90.1750.10:FF:000079">
    <property type="entry name" value="E3 ubiquitin-protein ligase"/>
    <property type="match status" value="1"/>
</dbReference>
<organism evidence="10 11">
    <name type="scientific">Artemia franciscana</name>
    <name type="common">Brine shrimp</name>
    <name type="synonym">Artemia sanfranciscana</name>
    <dbReference type="NCBI Taxonomy" id="6661"/>
    <lineage>
        <taxon>Eukaryota</taxon>
        <taxon>Metazoa</taxon>
        <taxon>Ecdysozoa</taxon>
        <taxon>Arthropoda</taxon>
        <taxon>Crustacea</taxon>
        <taxon>Branchiopoda</taxon>
        <taxon>Anostraca</taxon>
        <taxon>Artemiidae</taxon>
        <taxon>Artemia</taxon>
    </lineage>
</organism>
<keyword evidence="5" id="KW-0677">Repeat</keyword>
<feature type="domain" description="HECT" evidence="9">
    <location>
        <begin position="261"/>
        <end position="595"/>
    </location>
</feature>
<dbReference type="PANTHER" id="PTHR11254">
    <property type="entry name" value="HECT DOMAIN UBIQUITIN-PROTEIN LIGASE"/>
    <property type="match status" value="1"/>
</dbReference>
<dbReference type="GO" id="GO:0016567">
    <property type="term" value="P:protein ubiquitination"/>
    <property type="evidence" value="ECO:0007669"/>
    <property type="project" value="TreeGrafter"/>
</dbReference>
<evidence type="ECO:0000256" key="5">
    <source>
        <dbReference type="ARBA" id="ARBA00022737"/>
    </source>
</evidence>
<dbReference type="FunFam" id="3.30.2410.10:FF:000001">
    <property type="entry name" value="E3 ubiquitin-protein ligase NEDD4-like"/>
    <property type="match status" value="1"/>
</dbReference>
<dbReference type="SMART" id="SM00119">
    <property type="entry name" value="HECTc"/>
    <property type="match status" value="1"/>
</dbReference>
<proteinExistence type="predicted"/>
<evidence type="ECO:0000256" key="6">
    <source>
        <dbReference type="ARBA" id="ARBA00022786"/>
    </source>
</evidence>
<dbReference type="CDD" id="cd00078">
    <property type="entry name" value="HECTc"/>
    <property type="match status" value="1"/>
</dbReference>
<dbReference type="GO" id="GO:0006511">
    <property type="term" value="P:ubiquitin-dependent protein catabolic process"/>
    <property type="evidence" value="ECO:0007669"/>
    <property type="project" value="TreeGrafter"/>
</dbReference>
<dbReference type="Pfam" id="PF00168">
    <property type="entry name" value="C2"/>
    <property type="match status" value="1"/>
</dbReference>
<dbReference type="FunFam" id="3.30.2160.10:FF:000001">
    <property type="entry name" value="E3 ubiquitin-protein ligase NEDD4-like"/>
    <property type="match status" value="1"/>
</dbReference>
<dbReference type="EMBL" id="JAVRJZ010000021">
    <property type="protein sequence ID" value="KAK2705171.1"/>
    <property type="molecule type" value="Genomic_DNA"/>
</dbReference>
<keyword evidence="11" id="KW-1185">Reference proteome</keyword>